<proteinExistence type="predicted"/>
<evidence type="ECO:0000256" key="1">
    <source>
        <dbReference type="SAM" id="MobiDB-lite"/>
    </source>
</evidence>
<accession>A0A8H6I0J0</accession>
<feature type="compositionally biased region" description="Pro residues" evidence="1">
    <location>
        <begin position="86"/>
        <end position="98"/>
    </location>
</feature>
<reference evidence="2 3" key="1">
    <citation type="submission" date="2020-07" db="EMBL/GenBank/DDBJ databases">
        <title>Comparative genomics of pyrophilous fungi reveals a link between fire events and developmental genes.</title>
        <authorList>
            <consortium name="DOE Joint Genome Institute"/>
            <person name="Steindorff A.S."/>
            <person name="Carver A."/>
            <person name="Calhoun S."/>
            <person name="Stillman K."/>
            <person name="Liu H."/>
            <person name="Lipzen A."/>
            <person name="Pangilinan J."/>
            <person name="Labutti K."/>
            <person name="Bruns T.D."/>
            <person name="Grigoriev I.V."/>
        </authorList>
    </citation>
    <scope>NUCLEOTIDE SEQUENCE [LARGE SCALE GENOMIC DNA]</scope>
    <source>
        <strain evidence="2 3">CBS 144469</strain>
    </source>
</reference>
<feature type="compositionally biased region" description="Pro residues" evidence="1">
    <location>
        <begin position="120"/>
        <end position="130"/>
    </location>
</feature>
<evidence type="ECO:0000313" key="3">
    <source>
        <dbReference type="Proteomes" id="UP000521943"/>
    </source>
</evidence>
<name>A0A8H6I0J0_9AGAR</name>
<keyword evidence="3" id="KW-1185">Reference proteome</keyword>
<gene>
    <name evidence="2" type="ORF">DFP72DRAFT_273705</name>
</gene>
<dbReference type="Proteomes" id="UP000521943">
    <property type="component" value="Unassembled WGS sequence"/>
</dbReference>
<organism evidence="2 3">
    <name type="scientific">Ephemerocybe angulata</name>
    <dbReference type="NCBI Taxonomy" id="980116"/>
    <lineage>
        <taxon>Eukaryota</taxon>
        <taxon>Fungi</taxon>
        <taxon>Dikarya</taxon>
        <taxon>Basidiomycota</taxon>
        <taxon>Agaricomycotina</taxon>
        <taxon>Agaricomycetes</taxon>
        <taxon>Agaricomycetidae</taxon>
        <taxon>Agaricales</taxon>
        <taxon>Agaricineae</taxon>
        <taxon>Psathyrellaceae</taxon>
        <taxon>Ephemerocybe</taxon>
    </lineage>
</organism>
<evidence type="ECO:0000313" key="2">
    <source>
        <dbReference type="EMBL" id="KAF6756660.1"/>
    </source>
</evidence>
<comment type="caution">
    <text evidence="2">The sequence shown here is derived from an EMBL/GenBank/DDBJ whole genome shotgun (WGS) entry which is preliminary data.</text>
</comment>
<dbReference type="AlphaFoldDB" id="A0A8H6I0J0"/>
<protein>
    <submittedName>
        <fullName evidence="2">Uncharacterized protein</fullName>
    </submittedName>
</protein>
<dbReference type="EMBL" id="JACGCI010000025">
    <property type="protein sequence ID" value="KAF6756660.1"/>
    <property type="molecule type" value="Genomic_DNA"/>
</dbReference>
<feature type="compositionally biased region" description="Low complexity" evidence="1">
    <location>
        <begin position="52"/>
        <end position="73"/>
    </location>
</feature>
<feature type="compositionally biased region" description="Polar residues" evidence="1">
    <location>
        <begin position="38"/>
        <end position="50"/>
    </location>
</feature>
<feature type="region of interest" description="Disordered" evidence="1">
    <location>
        <begin position="26"/>
        <end position="193"/>
    </location>
</feature>
<feature type="compositionally biased region" description="Polar residues" evidence="1">
    <location>
        <begin position="165"/>
        <end position="189"/>
    </location>
</feature>
<sequence>MHLEDLHACSSTSRKCTSSCSTAKLRKPSCHPNPLQPACSTSPLSSTGIRQATAAAANNNSAAGPPPSLSSSTLRRHGACRAGPQTTPPPCRWPPSCPPSTVQTSASSHPTFHPTHRPQTPSPSSSPPTSPHSSFDPPSYVYAPSSPGHGHLHSPRFTDRPQLNADDSTLQPNRNVKISCTTPRTSSSALAHPDVASTSSTIIVGYSSRRGRYDA</sequence>